<keyword evidence="2" id="KW-1185">Reference proteome</keyword>
<dbReference type="AlphaFoldDB" id="A0A8S1YBU2"/>
<name>A0A8S1YBU2_PAROT</name>
<gene>
    <name evidence="1" type="ORF">POCTA_138.1.T1560034</name>
</gene>
<protein>
    <submittedName>
        <fullName evidence="1">Uncharacterized protein</fullName>
    </submittedName>
</protein>
<proteinExistence type="predicted"/>
<dbReference type="Proteomes" id="UP000683925">
    <property type="component" value="Unassembled WGS sequence"/>
</dbReference>
<evidence type="ECO:0000313" key="2">
    <source>
        <dbReference type="Proteomes" id="UP000683925"/>
    </source>
</evidence>
<accession>A0A8S1YBU2</accession>
<evidence type="ECO:0000313" key="1">
    <source>
        <dbReference type="EMBL" id="CAD8211946.1"/>
    </source>
</evidence>
<reference evidence="1" key="1">
    <citation type="submission" date="2021-01" db="EMBL/GenBank/DDBJ databases">
        <authorList>
            <consortium name="Genoscope - CEA"/>
            <person name="William W."/>
        </authorList>
    </citation>
    <scope>NUCLEOTIDE SEQUENCE</scope>
</reference>
<sequence>MAGIKLQQLSNFNIYLNSEKQYQGFKTAIGLYQLYLAIYGYTYLKGLSQLHRNKYQLPAYYYSRYQKSVLEVFQKKESELLSLVIALALDIQPSSSQTFSFDKGIRLVLTMKGIKIPSEEIAQFEDIFENSKLEGMKNMQFFYQSYGYGDELQFIRTLKLKHFCQDLTILLKYP</sequence>
<dbReference type="EMBL" id="CAJJDP010000158">
    <property type="protein sequence ID" value="CAD8211946.1"/>
    <property type="molecule type" value="Genomic_DNA"/>
</dbReference>
<organism evidence="1 2">
    <name type="scientific">Paramecium octaurelia</name>
    <dbReference type="NCBI Taxonomy" id="43137"/>
    <lineage>
        <taxon>Eukaryota</taxon>
        <taxon>Sar</taxon>
        <taxon>Alveolata</taxon>
        <taxon>Ciliophora</taxon>
        <taxon>Intramacronucleata</taxon>
        <taxon>Oligohymenophorea</taxon>
        <taxon>Peniculida</taxon>
        <taxon>Parameciidae</taxon>
        <taxon>Paramecium</taxon>
    </lineage>
</organism>
<comment type="caution">
    <text evidence="1">The sequence shown here is derived from an EMBL/GenBank/DDBJ whole genome shotgun (WGS) entry which is preliminary data.</text>
</comment>